<dbReference type="SUPFAM" id="SSF53067">
    <property type="entry name" value="Actin-like ATPase domain"/>
    <property type="match status" value="1"/>
</dbReference>
<keyword evidence="2" id="KW-0808">Transferase</keyword>
<dbReference type="InterPro" id="IPR043129">
    <property type="entry name" value="ATPase_NBD"/>
</dbReference>
<sequence length="374" mass="37481">MSEATAAIVELVATGQAVTRAAIGKALGWAPSTVSLRVGQLLASGVLHEADLAPSRGGRPGRILRLRDDGGCVVVADVGSHHARTAVVDLTGALRDVVEVEVDVTEGPHATLDRIVTAWGEATRGSTVLAAGLSLPGPVDSDRGAVVQASRMPGWNDVAVGAMVGERLGVPAVVENDANAMALGEHYARPDHARDSVTIKAGTAIGCGLVVGGRIYPGSSVGAGNITHTRVDVASATPCSCGNLGCLETVSSGAGIVRLLQARGIEVGSTAEVVRRAQDGDPEVSALVRAAGGYLGAVLCTVVNLVNPGAVYLGGALSSVEPFVAAVRGRVYEGSHPIATGHLVIDATVTGPDAGVIGMGRLAVAAAHRGTPAA</sequence>
<dbReference type="OrthoDB" id="3189808at2"/>
<organism evidence="2 3">
    <name type="scientific">Pseudonocardia kunmingensis</name>
    <dbReference type="NCBI Taxonomy" id="630975"/>
    <lineage>
        <taxon>Bacteria</taxon>
        <taxon>Bacillati</taxon>
        <taxon>Actinomycetota</taxon>
        <taxon>Actinomycetes</taxon>
        <taxon>Pseudonocardiales</taxon>
        <taxon>Pseudonocardiaceae</taxon>
        <taxon>Pseudonocardia</taxon>
    </lineage>
</organism>
<dbReference type="Proteomes" id="UP000315677">
    <property type="component" value="Unassembled WGS sequence"/>
</dbReference>
<dbReference type="PANTHER" id="PTHR18964">
    <property type="entry name" value="ROK (REPRESSOR, ORF, KINASE) FAMILY"/>
    <property type="match status" value="1"/>
</dbReference>
<evidence type="ECO:0000313" key="3">
    <source>
        <dbReference type="Proteomes" id="UP000315677"/>
    </source>
</evidence>
<keyword evidence="3" id="KW-1185">Reference proteome</keyword>
<dbReference type="Gene3D" id="1.10.10.10">
    <property type="entry name" value="Winged helix-like DNA-binding domain superfamily/Winged helix DNA-binding domain"/>
    <property type="match status" value="1"/>
</dbReference>
<gene>
    <name evidence="2" type="ORF">FB558_5011</name>
</gene>
<dbReference type="SUPFAM" id="SSF46785">
    <property type="entry name" value="Winged helix' DNA-binding domain"/>
    <property type="match status" value="1"/>
</dbReference>
<dbReference type="InterPro" id="IPR036388">
    <property type="entry name" value="WH-like_DNA-bd_sf"/>
</dbReference>
<comment type="similarity">
    <text evidence="1">Belongs to the ROK (NagC/XylR) family.</text>
</comment>
<dbReference type="RefSeq" id="WP_142057322.1">
    <property type="nucleotide sequence ID" value="NZ_VFPA01000003.1"/>
</dbReference>
<name>A0A543DIV1_9PSEU</name>
<dbReference type="Gene3D" id="3.30.420.40">
    <property type="match status" value="2"/>
</dbReference>
<dbReference type="GO" id="GO:0016301">
    <property type="term" value="F:kinase activity"/>
    <property type="evidence" value="ECO:0007669"/>
    <property type="project" value="UniProtKB-KW"/>
</dbReference>
<dbReference type="AlphaFoldDB" id="A0A543DIV1"/>
<protein>
    <submittedName>
        <fullName evidence="2">Putative NBD/HSP70 family sugar kinase</fullName>
    </submittedName>
</protein>
<dbReference type="InterPro" id="IPR036390">
    <property type="entry name" value="WH_DNA-bd_sf"/>
</dbReference>
<reference evidence="2 3" key="1">
    <citation type="submission" date="2019-06" db="EMBL/GenBank/DDBJ databases">
        <title>Sequencing the genomes of 1000 actinobacteria strains.</title>
        <authorList>
            <person name="Klenk H.-P."/>
        </authorList>
    </citation>
    <scope>NUCLEOTIDE SEQUENCE [LARGE SCALE GENOMIC DNA]</scope>
    <source>
        <strain evidence="2 3">DSM 45301</strain>
    </source>
</reference>
<dbReference type="EMBL" id="VFPA01000003">
    <property type="protein sequence ID" value="TQM09259.1"/>
    <property type="molecule type" value="Genomic_DNA"/>
</dbReference>
<keyword evidence="2" id="KW-0418">Kinase</keyword>
<dbReference type="PANTHER" id="PTHR18964:SF173">
    <property type="entry name" value="GLUCOKINASE"/>
    <property type="match status" value="1"/>
</dbReference>
<comment type="caution">
    <text evidence="2">The sequence shown here is derived from an EMBL/GenBank/DDBJ whole genome shotgun (WGS) entry which is preliminary data.</text>
</comment>
<evidence type="ECO:0000313" key="2">
    <source>
        <dbReference type="EMBL" id="TQM09259.1"/>
    </source>
</evidence>
<evidence type="ECO:0000256" key="1">
    <source>
        <dbReference type="ARBA" id="ARBA00006479"/>
    </source>
</evidence>
<proteinExistence type="inferred from homology"/>
<dbReference type="Pfam" id="PF00480">
    <property type="entry name" value="ROK"/>
    <property type="match status" value="1"/>
</dbReference>
<accession>A0A543DIV1</accession>
<dbReference type="InterPro" id="IPR000600">
    <property type="entry name" value="ROK"/>
</dbReference>